<dbReference type="AlphaFoldDB" id="A0A853ADW8"/>
<reference evidence="2 3" key="1">
    <citation type="submission" date="2020-07" db="EMBL/GenBank/DDBJ databases">
        <title>Sequencing the genomes of 1000 actinobacteria strains.</title>
        <authorList>
            <person name="Klenk H.-P."/>
        </authorList>
    </citation>
    <scope>NUCLEOTIDE SEQUENCE [LARGE SCALE GENOMIC DNA]</scope>
    <source>
        <strain evidence="2 3">DSM 44065</strain>
    </source>
</reference>
<keyword evidence="3" id="KW-1185">Reference proteome</keyword>
<evidence type="ECO:0000313" key="2">
    <source>
        <dbReference type="EMBL" id="NYI82674.1"/>
    </source>
</evidence>
<dbReference type="Proteomes" id="UP000587002">
    <property type="component" value="Unassembled WGS sequence"/>
</dbReference>
<feature type="transmembrane region" description="Helical" evidence="1">
    <location>
        <begin position="12"/>
        <end position="33"/>
    </location>
</feature>
<evidence type="ECO:0000256" key="1">
    <source>
        <dbReference type="SAM" id="Phobius"/>
    </source>
</evidence>
<dbReference type="RefSeq" id="WP_179718629.1">
    <property type="nucleotide sequence ID" value="NZ_BAABFH010000001.1"/>
</dbReference>
<evidence type="ECO:0000313" key="3">
    <source>
        <dbReference type="Proteomes" id="UP000587002"/>
    </source>
</evidence>
<gene>
    <name evidence="2" type="ORF">HNR68_001304</name>
</gene>
<comment type="caution">
    <text evidence="2">The sequence shown here is derived from an EMBL/GenBank/DDBJ whole genome shotgun (WGS) entry which is preliminary data.</text>
</comment>
<feature type="transmembrane region" description="Helical" evidence="1">
    <location>
        <begin position="77"/>
        <end position="98"/>
    </location>
</feature>
<keyword evidence="1" id="KW-0812">Transmembrane</keyword>
<keyword evidence="1" id="KW-1133">Transmembrane helix</keyword>
<name>A0A853ADW8_9PSEU</name>
<keyword evidence="1" id="KW-0472">Membrane</keyword>
<organism evidence="2 3">
    <name type="scientific">Saccharopolyspora hordei</name>
    <dbReference type="NCBI Taxonomy" id="1838"/>
    <lineage>
        <taxon>Bacteria</taxon>
        <taxon>Bacillati</taxon>
        <taxon>Actinomycetota</taxon>
        <taxon>Actinomycetes</taxon>
        <taxon>Pseudonocardiales</taxon>
        <taxon>Pseudonocardiaceae</taxon>
        <taxon>Saccharopolyspora</taxon>
    </lineage>
</organism>
<feature type="transmembrane region" description="Helical" evidence="1">
    <location>
        <begin position="39"/>
        <end position="57"/>
    </location>
</feature>
<evidence type="ECO:0008006" key="4">
    <source>
        <dbReference type="Google" id="ProtNLM"/>
    </source>
</evidence>
<dbReference type="EMBL" id="JACCFJ010000001">
    <property type="protein sequence ID" value="NYI82674.1"/>
    <property type="molecule type" value="Genomic_DNA"/>
</dbReference>
<accession>A0A853ADW8</accession>
<dbReference type="InterPro" id="IPR021385">
    <property type="entry name" value="DUF3017"/>
</dbReference>
<proteinExistence type="predicted"/>
<dbReference type="Pfam" id="PF11222">
    <property type="entry name" value="DUF3017"/>
    <property type="match status" value="1"/>
</dbReference>
<protein>
    <recommendedName>
        <fullName evidence="4">DUF3017 domain-containing protein</fullName>
    </recommendedName>
</protein>
<sequence>MSERFSGRSRVGTHVPFGLVLLIALVGFLLVAMQHWRRGTVLLALALLVAAVLRAVVPDERAGLLAIRRRGLDVLLYSGLGVVILAVAVTIKGAGGIFG</sequence>